<dbReference type="SUPFAM" id="SSF51735">
    <property type="entry name" value="NAD(P)-binding Rossmann-fold domains"/>
    <property type="match status" value="1"/>
</dbReference>
<reference evidence="1 2" key="1">
    <citation type="submission" date="2020-08" db="EMBL/GenBank/DDBJ databases">
        <title>Genomic Encyclopedia of Type Strains, Phase III (KMG-III): the genomes of soil and plant-associated and newly described type strains.</title>
        <authorList>
            <person name="Whitman W."/>
        </authorList>
    </citation>
    <scope>NUCLEOTIDE SEQUENCE [LARGE SCALE GENOMIC DNA]</scope>
    <source>
        <strain evidence="1 2">CECT 8577</strain>
    </source>
</reference>
<keyword evidence="2" id="KW-1185">Reference proteome</keyword>
<dbReference type="AlphaFoldDB" id="A0A839RX62"/>
<dbReference type="PRINTS" id="PR00081">
    <property type="entry name" value="GDHRDH"/>
</dbReference>
<accession>A0A839RX62</accession>
<proteinExistence type="predicted"/>
<dbReference type="EMBL" id="JACHWU010000001">
    <property type="protein sequence ID" value="MBB3049732.1"/>
    <property type="molecule type" value="Genomic_DNA"/>
</dbReference>
<dbReference type="Proteomes" id="UP000550714">
    <property type="component" value="Unassembled WGS sequence"/>
</dbReference>
<dbReference type="PANTHER" id="PTHR44147:SF2">
    <property type="entry name" value="DEHYDROGENASE_REDUCTASE SDR FAMILY MEMBER 1"/>
    <property type="match status" value="1"/>
</dbReference>
<dbReference type="Gene3D" id="3.40.50.720">
    <property type="entry name" value="NAD(P)-binding Rossmann-like Domain"/>
    <property type="match status" value="1"/>
</dbReference>
<sequence length="308" mass="32523">MTGAGALAGKVAVVTGATRGCGRAIAVELGRAGATVFAAGRTTREHASPMARPETIEGTAELVDEAGGRGIPVRCDFSEVTDVDGLVARVEAEAGGRIDVLVDDVWGGDPYVDFDNPYWESALDSALTVVRGGLETHLIALHRLLPLVVGNPGGLVVEVTDGEDDAYLGAGIPYYLVKCGVRAIGRALGAELAAHDCTGLSVTPGFLRSEAMLDLFGVTEENWRDAVTDERPEFAVSETPAYLARCVAALAADPEVRRLAGRTLASWTLAPMYDVTDVDGSRPDFGRYFLEVHQAGLDPTTVDMSVYR</sequence>
<comment type="caution">
    <text evidence="1">The sequence shown here is derived from an EMBL/GenBank/DDBJ whole genome shotgun (WGS) entry which is preliminary data.</text>
</comment>
<evidence type="ECO:0000313" key="1">
    <source>
        <dbReference type="EMBL" id="MBB3049732.1"/>
    </source>
</evidence>
<gene>
    <name evidence="1" type="ORF">FHS23_000727</name>
</gene>
<dbReference type="Pfam" id="PF00106">
    <property type="entry name" value="adh_short"/>
    <property type="match status" value="1"/>
</dbReference>
<dbReference type="InterPro" id="IPR036291">
    <property type="entry name" value="NAD(P)-bd_dom_sf"/>
</dbReference>
<organism evidence="1 2">
    <name type="scientific">Prauserella isguenensis</name>
    <dbReference type="NCBI Taxonomy" id="1470180"/>
    <lineage>
        <taxon>Bacteria</taxon>
        <taxon>Bacillati</taxon>
        <taxon>Actinomycetota</taxon>
        <taxon>Actinomycetes</taxon>
        <taxon>Pseudonocardiales</taxon>
        <taxon>Pseudonocardiaceae</taxon>
        <taxon>Prauserella</taxon>
    </lineage>
</organism>
<dbReference type="InterPro" id="IPR002347">
    <property type="entry name" value="SDR_fam"/>
</dbReference>
<dbReference type="RefSeq" id="WP_183647716.1">
    <property type="nucleotide sequence ID" value="NZ_JACHWU010000001.1"/>
</dbReference>
<evidence type="ECO:0000313" key="2">
    <source>
        <dbReference type="Proteomes" id="UP000550714"/>
    </source>
</evidence>
<protein>
    <submittedName>
        <fullName evidence="1">NAD(P)-dependent dehydrogenase (Short-subunit alcohol dehydrogenase family)</fullName>
    </submittedName>
</protein>
<dbReference type="PANTHER" id="PTHR44147">
    <property type="entry name" value="DEHYDROGENASE/REDUCTASE SDR FAMILY MEMBER 1"/>
    <property type="match status" value="1"/>
</dbReference>
<dbReference type="NCBIfam" id="NF006159">
    <property type="entry name" value="PRK08303.1"/>
    <property type="match status" value="1"/>
</dbReference>
<name>A0A839RX62_9PSEU</name>